<evidence type="ECO:0000313" key="2">
    <source>
        <dbReference type="Proteomes" id="UP001262754"/>
    </source>
</evidence>
<proteinExistence type="predicted"/>
<gene>
    <name evidence="1" type="ORF">J2800_002012</name>
</gene>
<dbReference type="InterPro" id="IPR013321">
    <property type="entry name" value="Arc_rbn_hlx_hlx"/>
</dbReference>
<name>A0ABU1MZK5_9CAUL</name>
<dbReference type="SUPFAM" id="SSF47598">
    <property type="entry name" value="Ribbon-helix-helix"/>
    <property type="match status" value="1"/>
</dbReference>
<evidence type="ECO:0000313" key="1">
    <source>
        <dbReference type="EMBL" id="MDR6531270.1"/>
    </source>
</evidence>
<dbReference type="InterPro" id="IPR010985">
    <property type="entry name" value="Ribbon_hlx_hlx"/>
</dbReference>
<organism evidence="1 2">
    <name type="scientific">Caulobacter rhizosphaerae</name>
    <dbReference type="NCBI Taxonomy" id="2010972"/>
    <lineage>
        <taxon>Bacteria</taxon>
        <taxon>Pseudomonadati</taxon>
        <taxon>Pseudomonadota</taxon>
        <taxon>Alphaproteobacteria</taxon>
        <taxon>Caulobacterales</taxon>
        <taxon>Caulobacteraceae</taxon>
        <taxon>Caulobacter</taxon>
    </lineage>
</organism>
<evidence type="ECO:0008006" key="3">
    <source>
        <dbReference type="Google" id="ProtNLM"/>
    </source>
</evidence>
<dbReference type="Proteomes" id="UP001262754">
    <property type="component" value="Unassembled WGS sequence"/>
</dbReference>
<dbReference type="Gene3D" id="1.10.1220.10">
    <property type="entry name" value="Met repressor-like"/>
    <property type="match status" value="1"/>
</dbReference>
<keyword evidence="2" id="KW-1185">Reference proteome</keyword>
<accession>A0ABU1MZK5</accession>
<protein>
    <recommendedName>
        <fullName evidence="3">Arc-like DNA binding dprotein</fullName>
    </recommendedName>
</protein>
<dbReference type="RefSeq" id="WP_230983803.1">
    <property type="nucleotide sequence ID" value="NZ_BMLD01000006.1"/>
</dbReference>
<dbReference type="EMBL" id="JAVDRL010000005">
    <property type="protein sequence ID" value="MDR6531270.1"/>
    <property type="molecule type" value="Genomic_DNA"/>
</dbReference>
<comment type="caution">
    <text evidence="1">The sequence shown here is derived from an EMBL/GenBank/DDBJ whole genome shotgun (WGS) entry which is preliminary data.</text>
</comment>
<sequence>MRVRPEVLAAVETLAAAELRSVNAQVEMLLREALSRRGALRALDTAPASEEPPSP</sequence>
<reference evidence="1 2" key="1">
    <citation type="submission" date="2023-07" db="EMBL/GenBank/DDBJ databases">
        <title>Sorghum-associated microbial communities from plants grown in Nebraska, USA.</title>
        <authorList>
            <person name="Schachtman D."/>
        </authorList>
    </citation>
    <scope>NUCLEOTIDE SEQUENCE [LARGE SCALE GENOMIC DNA]</scope>
    <source>
        <strain evidence="1 2">DS2154</strain>
    </source>
</reference>